<dbReference type="AlphaFoldDB" id="A0A1E5XK71"/>
<protein>
    <submittedName>
        <fullName evidence="2">Uncharacterized protein</fullName>
    </submittedName>
</protein>
<evidence type="ECO:0000313" key="3">
    <source>
        <dbReference type="Proteomes" id="UP000095463"/>
    </source>
</evidence>
<keyword evidence="3" id="KW-1185">Reference proteome</keyword>
<evidence type="ECO:0000313" key="2">
    <source>
        <dbReference type="EMBL" id="OEO28987.1"/>
    </source>
</evidence>
<evidence type="ECO:0000256" key="1">
    <source>
        <dbReference type="SAM" id="Phobius"/>
    </source>
</evidence>
<keyword evidence="1" id="KW-0472">Membrane</keyword>
<keyword evidence="1" id="KW-0812">Transmembrane</keyword>
<name>A0A1E5XK71_9HYPH</name>
<sequence>MQIHKSRFNAVGWWGLIFFVAALPALAGVYKLVQDSNESQLNILEVTGSNPASTPNLLEVSPWVLVVTGAVMLLGIVMMIVGKNSYVHEVGE</sequence>
<organism evidence="2 3">
    <name type="scientific">Devosia insulae DS-56</name>
    <dbReference type="NCBI Taxonomy" id="1116389"/>
    <lineage>
        <taxon>Bacteria</taxon>
        <taxon>Pseudomonadati</taxon>
        <taxon>Pseudomonadota</taxon>
        <taxon>Alphaproteobacteria</taxon>
        <taxon>Hyphomicrobiales</taxon>
        <taxon>Devosiaceae</taxon>
        <taxon>Devosia</taxon>
    </lineage>
</organism>
<keyword evidence="1" id="KW-1133">Transmembrane helix</keyword>
<proteinExistence type="predicted"/>
<accession>A0A1E5XK71</accession>
<feature type="transmembrane region" description="Helical" evidence="1">
    <location>
        <begin position="60"/>
        <end position="81"/>
    </location>
</feature>
<gene>
    <name evidence="2" type="ORF">VW23_027465</name>
</gene>
<dbReference type="Proteomes" id="UP000095463">
    <property type="component" value="Unassembled WGS sequence"/>
</dbReference>
<reference evidence="2 3" key="1">
    <citation type="journal article" date="2015" name="Genome Announc.">
        <title>Genome Assemblies of Three Soil-Associated Devosia species: D. insulae, D. limi, and D. soli.</title>
        <authorList>
            <person name="Hassan Y.I."/>
            <person name="Lepp D."/>
            <person name="Zhou T."/>
        </authorList>
    </citation>
    <scope>NUCLEOTIDE SEQUENCE [LARGE SCALE GENOMIC DNA]</scope>
    <source>
        <strain evidence="2 3">DS-56</strain>
    </source>
</reference>
<dbReference type="EMBL" id="LAJE02000342">
    <property type="protein sequence ID" value="OEO28987.1"/>
    <property type="molecule type" value="Genomic_DNA"/>
</dbReference>
<comment type="caution">
    <text evidence="2">The sequence shown here is derived from an EMBL/GenBank/DDBJ whole genome shotgun (WGS) entry which is preliminary data.</text>
</comment>
<dbReference type="RefSeq" id="WP_069911713.1">
    <property type="nucleotide sequence ID" value="NZ_LAJE02000342.1"/>
</dbReference>